<comment type="caution">
    <text evidence="1">The sequence shown here is derived from an EMBL/GenBank/DDBJ whole genome shotgun (WGS) entry which is preliminary data.</text>
</comment>
<dbReference type="AlphaFoldDB" id="A0A4Y7TGI6"/>
<gene>
    <name evidence="1" type="ORF">FA13DRAFT_185298</name>
</gene>
<keyword evidence="2" id="KW-1185">Reference proteome</keyword>
<dbReference type="Proteomes" id="UP000298030">
    <property type="component" value="Unassembled WGS sequence"/>
</dbReference>
<accession>A0A4Y7TGI6</accession>
<evidence type="ECO:0000313" key="2">
    <source>
        <dbReference type="Proteomes" id="UP000298030"/>
    </source>
</evidence>
<evidence type="ECO:0000313" key="1">
    <source>
        <dbReference type="EMBL" id="TEB33084.1"/>
    </source>
</evidence>
<organism evidence="1 2">
    <name type="scientific">Coprinellus micaceus</name>
    <name type="common">Glistening ink-cap mushroom</name>
    <name type="synonym">Coprinus micaceus</name>
    <dbReference type="NCBI Taxonomy" id="71717"/>
    <lineage>
        <taxon>Eukaryota</taxon>
        <taxon>Fungi</taxon>
        <taxon>Dikarya</taxon>
        <taxon>Basidiomycota</taxon>
        <taxon>Agaricomycotina</taxon>
        <taxon>Agaricomycetes</taxon>
        <taxon>Agaricomycetidae</taxon>
        <taxon>Agaricales</taxon>
        <taxon>Agaricineae</taxon>
        <taxon>Psathyrellaceae</taxon>
        <taxon>Coprinellus</taxon>
    </lineage>
</organism>
<protein>
    <recommendedName>
        <fullName evidence="3">CNH domain-containing protein</fullName>
    </recommendedName>
</protein>
<dbReference type="EMBL" id="QPFP01000013">
    <property type="protein sequence ID" value="TEB33084.1"/>
    <property type="molecule type" value="Genomic_DNA"/>
</dbReference>
<reference evidence="1 2" key="1">
    <citation type="journal article" date="2019" name="Nat. Ecol. Evol.">
        <title>Megaphylogeny resolves global patterns of mushroom evolution.</title>
        <authorList>
            <person name="Varga T."/>
            <person name="Krizsan K."/>
            <person name="Foldi C."/>
            <person name="Dima B."/>
            <person name="Sanchez-Garcia M."/>
            <person name="Sanchez-Ramirez S."/>
            <person name="Szollosi G.J."/>
            <person name="Szarkandi J.G."/>
            <person name="Papp V."/>
            <person name="Albert L."/>
            <person name="Andreopoulos W."/>
            <person name="Angelini C."/>
            <person name="Antonin V."/>
            <person name="Barry K.W."/>
            <person name="Bougher N.L."/>
            <person name="Buchanan P."/>
            <person name="Buyck B."/>
            <person name="Bense V."/>
            <person name="Catcheside P."/>
            <person name="Chovatia M."/>
            <person name="Cooper J."/>
            <person name="Damon W."/>
            <person name="Desjardin D."/>
            <person name="Finy P."/>
            <person name="Geml J."/>
            <person name="Haridas S."/>
            <person name="Hughes K."/>
            <person name="Justo A."/>
            <person name="Karasinski D."/>
            <person name="Kautmanova I."/>
            <person name="Kiss B."/>
            <person name="Kocsube S."/>
            <person name="Kotiranta H."/>
            <person name="LaButti K.M."/>
            <person name="Lechner B.E."/>
            <person name="Liimatainen K."/>
            <person name="Lipzen A."/>
            <person name="Lukacs Z."/>
            <person name="Mihaltcheva S."/>
            <person name="Morgado L.N."/>
            <person name="Niskanen T."/>
            <person name="Noordeloos M.E."/>
            <person name="Ohm R.A."/>
            <person name="Ortiz-Santana B."/>
            <person name="Ovrebo C."/>
            <person name="Racz N."/>
            <person name="Riley R."/>
            <person name="Savchenko A."/>
            <person name="Shiryaev A."/>
            <person name="Soop K."/>
            <person name="Spirin V."/>
            <person name="Szebenyi C."/>
            <person name="Tomsovsky M."/>
            <person name="Tulloss R.E."/>
            <person name="Uehling J."/>
            <person name="Grigoriev I.V."/>
            <person name="Vagvolgyi C."/>
            <person name="Papp T."/>
            <person name="Martin F.M."/>
            <person name="Miettinen O."/>
            <person name="Hibbett D.S."/>
            <person name="Nagy L.G."/>
        </authorList>
    </citation>
    <scope>NUCLEOTIDE SEQUENCE [LARGE SCALE GENOMIC DNA]</scope>
    <source>
        <strain evidence="1 2">FP101781</strain>
    </source>
</reference>
<dbReference type="OrthoDB" id="3211970at2759"/>
<name>A0A4Y7TGI6_COPMI</name>
<sequence length="256" mass="28217">MGPYLLVARTRSIDLHHIQTALQPTVSNTGMPPMHHPFSMTTFKEFSLSNAVAKFTHAYEIAILAYDVIQGLFRYKVELRLPQAQDHLGPRLTVTQVGLYPLGLPVHTSSASGPPTPSYSPTLGTETPTPTVSHTHFLQNLGHLAHGTSSGAVSRGFLSTFSIGAQGLRAIWIERRRGGVSREVQVWSHSPLQKVLPSPAWVYRFGADCEEMEKKVVYTINSYDLRDDIICCAFSESRGIIALGNRLGNVRILPID</sequence>
<evidence type="ECO:0008006" key="3">
    <source>
        <dbReference type="Google" id="ProtNLM"/>
    </source>
</evidence>
<proteinExistence type="predicted"/>